<dbReference type="Gene3D" id="1.20.1280.50">
    <property type="match status" value="1"/>
</dbReference>
<dbReference type="SMART" id="SM00256">
    <property type="entry name" value="FBOX"/>
    <property type="match status" value="1"/>
</dbReference>
<dbReference type="PANTHER" id="PTHR31672:SF13">
    <property type="entry name" value="F-BOX PROTEIN CPR30-LIKE"/>
    <property type="match status" value="1"/>
</dbReference>
<dbReference type="Pfam" id="PF07734">
    <property type="entry name" value="FBA_1"/>
    <property type="match status" value="1"/>
</dbReference>
<dbReference type="OrthoDB" id="1304908at2759"/>
<dbReference type="InterPro" id="IPR006527">
    <property type="entry name" value="F-box-assoc_dom_typ1"/>
</dbReference>
<dbReference type="InterPro" id="IPR001810">
    <property type="entry name" value="F-box_dom"/>
</dbReference>
<dbReference type="EMBL" id="CAMAPE010000060">
    <property type="protein sequence ID" value="CAH9113376.1"/>
    <property type="molecule type" value="Genomic_DNA"/>
</dbReference>
<reference evidence="2" key="1">
    <citation type="submission" date="2022-07" db="EMBL/GenBank/DDBJ databases">
        <authorList>
            <person name="Macas J."/>
            <person name="Novak P."/>
            <person name="Neumann P."/>
        </authorList>
    </citation>
    <scope>NUCLEOTIDE SEQUENCE</scope>
</reference>
<accession>A0A9P0ZSJ3</accession>
<comment type="caution">
    <text evidence="2">The sequence shown here is derived from an EMBL/GenBank/DDBJ whole genome shotgun (WGS) entry which is preliminary data.</text>
</comment>
<dbReference type="InterPro" id="IPR017451">
    <property type="entry name" value="F-box-assoc_interact_dom"/>
</dbReference>
<dbReference type="PROSITE" id="PS50181">
    <property type="entry name" value="FBOX"/>
    <property type="match status" value="1"/>
</dbReference>
<dbReference type="NCBIfam" id="TIGR01640">
    <property type="entry name" value="F_box_assoc_1"/>
    <property type="match status" value="1"/>
</dbReference>
<dbReference type="Pfam" id="PF00646">
    <property type="entry name" value="F-box"/>
    <property type="match status" value="1"/>
</dbReference>
<feature type="domain" description="F-box" evidence="1">
    <location>
        <begin position="1"/>
        <end position="46"/>
    </location>
</feature>
<evidence type="ECO:0000259" key="1">
    <source>
        <dbReference type="PROSITE" id="PS50181"/>
    </source>
</evidence>
<sequence>MENCNLPNELLVDILTRLPVKSLMRFKCVCKLFYDLIKNDHQFMHKFYVLNKAANEYAVIGFEGGRCLPSHYIFGLIPKEMDSDEIGCTYIDIPDLEIIFVGCCEGMFCLILNDGRGWPGVDMGFDFLIWNPYTREIKQLPSTVGPSEHSLLSDIFDYELDQKNGFGISNNMTWKVVMLWSFEPGIDISHNRLAMVCSQIGDGSWIWRQIYGTPNFLHCFDEDFYLKGKYYWRVLTMDTKDCLLWFDFDNEVFGTIEFPLGSFKAHGTTVTIMNDTVALLIDYSDGNKKILEVWLMSESGDIIDWNKHVSMEFGGRMSRDERWMPIGVWNQGGHYHLLVHPYMFGELNLRQAENSSHPLPCQSKNGFTPYLISLDMETQEMKPIYFTQGKKSVQIDSTPRGYVQVYKDFDGNTKLEWNDFNFSSSYWSYARIHHTSLKMV</sequence>
<proteinExistence type="predicted"/>
<dbReference type="PANTHER" id="PTHR31672">
    <property type="entry name" value="BNACNNG10540D PROTEIN"/>
    <property type="match status" value="1"/>
</dbReference>
<dbReference type="InterPro" id="IPR036047">
    <property type="entry name" value="F-box-like_dom_sf"/>
</dbReference>
<evidence type="ECO:0000313" key="3">
    <source>
        <dbReference type="Proteomes" id="UP001152484"/>
    </source>
</evidence>
<protein>
    <recommendedName>
        <fullName evidence="1">F-box domain-containing protein</fullName>
    </recommendedName>
</protein>
<dbReference type="InterPro" id="IPR050796">
    <property type="entry name" value="SCF_F-box_component"/>
</dbReference>
<evidence type="ECO:0000313" key="2">
    <source>
        <dbReference type="EMBL" id="CAH9113376.1"/>
    </source>
</evidence>
<keyword evidence="3" id="KW-1185">Reference proteome</keyword>
<organism evidence="2 3">
    <name type="scientific">Cuscuta europaea</name>
    <name type="common">European dodder</name>
    <dbReference type="NCBI Taxonomy" id="41803"/>
    <lineage>
        <taxon>Eukaryota</taxon>
        <taxon>Viridiplantae</taxon>
        <taxon>Streptophyta</taxon>
        <taxon>Embryophyta</taxon>
        <taxon>Tracheophyta</taxon>
        <taxon>Spermatophyta</taxon>
        <taxon>Magnoliopsida</taxon>
        <taxon>eudicotyledons</taxon>
        <taxon>Gunneridae</taxon>
        <taxon>Pentapetalae</taxon>
        <taxon>asterids</taxon>
        <taxon>lamiids</taxon>
        <taxon>Solanales</taxon>
        <taxon>Convolvulaceae</taxon>
        <taxon>Cuscuteae</taxon>
        <taxon>Cuscuta</taxon>
        <taxon>Cuscuta subgen. Cuscuta</taxon>
    </lineage>
</organism>
<dbReference type="CDD" id="cd22157">
    <property type="entry name" value="F-box_AtFBW1-like"/>
    <property type="match status" value="1"/>
</dbReference>
<gene>
    <name evidence="2" type="ORF">CEURO_LOCUS20006</name>
</gene>
<name>A0A9P0ZSJ3_CUSEU</name>
<dbReference type="AlphaFoldDB" id="A0A9P0ZSJ3"/>
<dbReference type="SUPFAM" id="SSF81383">
    <property type="entry name" value="F-box domain"/>
    <property type="match status" value="1"/>
</dbReference>
<dbReference type="Proteomes" id="UP001152484">
    <property type="component" value="Unassembled WGS sequence"/>
</dbReference>